<dbReference type="InterPro" id="IPR001789">
    <property type="entry name" value="Sig_transdc_resp-reg_receiver"/>
</dbReference>
<dbReference type="Proteomes" id="UP000838686">
    <property type="component" value="Unassembled WGS sequence"/>
</dbReference>
<dbReference type="SUPFAM" id="SSF52172">
    <property type="entry name" value="CheY-like"/>
    <property type="match status" value="1"/>
</dbReference>
<evidence type="ECO:0000313" key="9">
    <source>
        <dbReference type="Proteomes" id="UP000838686"/>
    </source>
</evidence>
<gene>
    <name evidence="8" type="primary">lnrK_3</name>
    <name evidence="8" type="ORF">PAECIP111893_01494</name>
</gene>
<dbReference type="InterPro" id="IPR016032">
    <property type="entry name" value="Sig_transdc_resp-reg_C-effctor"/>
</dbReference>
<evidence type="ECO:0000313" key="8">
    <source>
        <dbReference type="EMBL" id="CAH1200606.1"/>
    </source>
</evidence>
<keyword evidence="4" id="KW-0804">Transcription</keyword>
<proteinExistence type="predicted"/>
<evidence type="ECO:0000256" key="3">
    <source>
        <dbReference type="ARBA" id="ARBA00023125"/>
    </source>
</evidence>
<dbReference type="Pfam" id="PF00072">
    <property type="entry name" value="Response_reg"/>
    <property type="match status" value="1"/>
</dbReference>
<dbReference type="InterPro" id="IPR000792">
    <property type="entry name" value="Tscrpt_reg_LuxR_C"/>
</dbReference>
<evidence type="ECO:0000256" key="1">
    <source>
        <dbReference type="ARBA" id="ARBA00022553"/>
    </source>
</evidence>
<accession>A0ABN8GBU4</accession>
<dbReference type="SUPFAM" id="SSF46894">
    <property type="entry name" value="C-terminal effector domain of the bipartite response regulators"/>
    <property type="match status" value="1"/>
</dbReference>
<evidence type="ECO:0000256" key="5">
    <source>
        <dbReference type="PROSITE-ProRule" id="PRU00169"/>
    </source>
</evidence>
<organism evidence="8 9">
    <name type="scientific">Paenibacillus plantiphilus</name>
    <dbReference type="NCBI Taxonomy" id="2905650"/>
    <lineage>
        <taxon>Bacteria</taxon>
        <taxon>Bacillati</taxon>
        <taxon>Bacillota</taxon>
        <taxon>Bacilli</taxon>
        <taxon>Bacillales</taxon>
        <taxon>Paenibacillaceae</taxon>
        <taxon>Paenibacillus</taxon>
    </lineage>
</organism>
<dbReference type="SMART" id="SM00421">
    <property type="entry name" value="HTH_LUXR"/>
    <property type="match status" value="1"/>
</dbReference>
<sequence>MIRLLITDDDPFIRESLKLLLELDPEITVVGSCANGEEAYNFVQSNGNVDILLLDIRMPIWDGVETTKRIKKMFPEVTILILTTFEDENYIVEAIKNGANGYILKNIPHYRIIENIKAVHRGDILIHPNIAKKLADLLPSMVEPDISWDEYGITEIELNIIKEIAQGLSNKEIAQKLFMREGTIKNYISFILSKLNLRDRTQIAIHYLKKQ</sequence>
<evidence type="ECO:0000256" key="2">
    <source>
        <dbReference type="ARBA" id="ARBA00023015"/>
    </source>
</evidence>
<dbReference type="InterPro" id="IPR058245">
    <property type="entry name" value="NreC/VraR/RcsB-like_REC"/>
</dbReference>
<comment type="caution">
    <text evidence="8">The sequence shown here is derived from an EMBL/GenBank/DDBJ whole genome shotgun (WGS) entry which is preliminary data.</text>
</comment>
<keyword evidence="2" id="KW-0805">Transcription regulation</keyword>
<dbReference type="InterPro" id="IPR011006">
    <property type="entry name" value="CheY-like_superfamily"/>
</dbReference>
<feature type="modified residue" description="4-aspartylphosphate" evidence="5">
    <location>
        <position position="55"/>
    </location>
</feature>
<dbReference type="InterPro" id="IPR039420">
    <property type="entry name" value="WalR-like"/>
</dbReference>
<feature type="domain" description="HTH luxR-type" evidence="6">
    <location>
        <begin position="144"/>
        <end position="211"/>
    </location>
</feature>
<dbReference type="PANTHER" id="PTHR43214:SF40">
    <property type="entry name" value="TRANSCRIPTIONAL REGULATORY PROTEIN LNRK"/>
    <property type="match status" value="1"/>
</dbReference>
<evidence type="ECO:0000259" key="6">
    <source>
        <dbReference type="PROSITE" id="PS50043"/>
    </source>
</evidence>
<dbReference type="SMART" id="SM00448">
    <property type="entry name" value="REC"/>
    <property type="match status" value="1"/>
</dbReference>
<feature type="domain" description="Response regulatory" evidence="7">
    <location>
        <begin position="3"/>
        <end position="120"/>
    </location>
</feature>
<name>A0ABN8GBU4_9BACL</name>
<dbReference type="Pfam" id="PF00196">
    <property type="entry name" value="GerE"/>
    <property type="match status" value="1"/>
</dbReference>
<dbReference type="Gene3D" id="3.40.50.2300">
    <property type="match status" value="1"/>
</dbReference>
<keyword evidence="1 5" id="KW-0597">Phosphoprotein</keyword>
<keyword evidence="9" id="KW-1185">Reference proteome</keyword>
<protein>
    <submittedName>
        <fullName evidence="8">Transcriptional regulatory protein LnrK</fullName>
    </submittedName>
</protein>
<evidence type="ECO:0000259" key="7">
    <source>
        <dbReference type="PROSITE" id="PS50110"/>
    </source>
</evidence>
<dbReference type="RefSeq" id="WP_236339837.1">
    <property type="nucleotide sequence ID" value="NZ_CAKMMF010000006.1"/>
</dbReference>
<evidence type="ECO:0000256" key="4">
    <source>
        <dbReference type="ARBA" id="ARBA00023163"/>
    </source>
</evidence>
<keyword evidence="3" id="KW-0238">DNA-binding</keyword>
<dbReference type="PRINTS" id="PR00038">
    <property type="entry name" value="HTHLUXR"/>
</dbReference>
<reference evidence="8" key="1">
    <citation type="submission" date="2022-01" db="EMBL/GenBank/DDBJ databases">
        <authorList>
            <person name="Criscuolo A."/>
        </authorList>
    </citation>
    <scope>NUCLEOTIDE SEQUENCE</scope>
    <source>
        <strain evidence="8">CIP111893</strain>
    </source>
</reference>
<dbReference type="EMBL" id="CAKMMF010000006">
    <property type="protein sequence ID" value="CAH1200606.1"/>
    <property type="molecule type" value="Genomic_DNA"/>
</dbReference>
<dbReference type="PROSITE" id="PS50110">
    <property type="entry name" value="RESPONSE_REGULATORY"/>
    <property type="match status" value="1"/>
</dbReference>
<dbReference type="PANTHER" id="PTHR43214">
    <property type="entry name" value="TWO-COMPONENT RESPONSE REGULATOR"/>
    <property type="match status" value="1"/>
</dbReference>
<dbReference type="CDD" id="cd06170">
    <property type="entry name" value="LuxR_C_like"/>
    <property type="match status" value="1"/>
</dbReference>
<dbReference type="CDD" id="cd17535">
    <property type="entry name" value="REC_NarL-like"/>
    <property type="match status" value="1"/>
</dbReference>
<dbReference type="PROSITE" id="PS50043">
    <property type="entry name" value="HTH_LUXR_2"/>
    <property type="match status" value="1"/>
</dbReference>